<evidence type="ECO:0000256" key="3">
    <source>
        <dbReference type="ARBA" id="ARBA00023274"/>
    </source>
</evidence>
<evidence type="ECO:0000313" key="5">
    <source>
        <dbReference type="EMBL" id="QPG76855.1"/>
    </source>
</evidence>
<dbReference type="GO" id="GO:0005737">
    <property type="term" value="C:cytoplasm"/>
    <property type="evidence" value="ECO:0007669"/>
    <property type="project" value="UniProtKB-ARBA"/>
</dbReference>
<organism evidence="5 6">
    <name type="scientific">Eeniella nana</name>
    <name type="common">Yeast</name>
    <name type="synonym">Brettanomyces nanus</name>
    <dbReference type="NCBI Taxonomy" id="13502"/>
    <lineage>
        <taxon>Eukaryota</taxon>
        <taxon>Fungi</taxon>
        <taxon>Dikarya</taxon>
        <taxon>Ascomycota</taxon>
        <taxon>Saccharomycotina</taxon>
        <taxon>Pichiomycetes</taxon>
        <taxon>Pichiales</taxon>
        <taxon>Pichiaceae</taxon>
        <taxon>Brettanomyces</taxon>
    </lineage>
</organism>
<dbReference type="HAMAP" id="MF_01343_B">
    <property type="entry name" value="Ribosomal_uS15_B"/>
    <property type="match status" value="1"/>
</dbReference>
<feature type="compositionally biased region" description="Basic residues" evidence="4">
    <location>
        <begin position="284"/>
        <end position="293"/>
    </location>
</feature>
<dbReference type="Pfam" id="PF00312">
    <property type="entry name" value="Ribosomal_S15"/>
    <property type="match status" value="1"/>
</dbReference>
<evidence type="ECO:0000256" key="2">
    <source>
        <dbReference type="ARBA" id="ARBA00022980"/>
    </source>
</evidence>
<dbReference type="SMART" id="SM01387">
    <property type="entry name" value="Ribosomal_S15"/>
    <property type="match status" value="1"/>
</dbReference>
<dbReference type="GO" id="GO:1990904">
    <property type="term" value="C:ribonucleoprotein complex"/>
    <property type="evidence" value="ECO:0007669"/>
    <property type="project" value="UniProtKB-KW"/>
</dbReference>
<sequence length="335" mass="39190">MVDGLEGSFEQQLNQMLPSIRRSAYLSIPLRSFHTVKPLLLRNRAEKKLASIDKKKQNLAFQSSRNAHQEKVDPVLGRPNNPFIHRIQMEIDEPSVLAKNFQYHEVEKLLYGAKEARLLKVDSSLGHDEEMIEKVKAEEAEKKEIVMRILSMRNAANEEKEKRSIALAVKEFERFEGDTGSSEVQAAVMTIEIYNFMRHIKQHPQDLIHIRRVRMLTQKRQKILRYLKRDDAKRYFWCIEKLGLTDENVHMEFNLDNKYADEFEVWPGRRMVKVTKQENEERRKQRRAAKVALRKAMTQEGLKAVKPKSAEPKELAEPKEPKEPKDSAKPEPLEP</sequence>
<dbReference type="PANTHER" id="PTHR23321:SF26">
    <property type="entry name" value="SMALL RIBOSOMAL SUBUNIT PROTEIN US15M"/>
    <property type="match status" value="1"/>
</dbReference>
<keyword evidence="6" id="KW-1185">Reference proteome</keyword>
<dbReference type="Gene3D" id="1.10.287.10">
    <property type="entry name" value="S15/NS1, RNA-binding"/>
    <property type="match status" value="1"/>
</dbReference>
<dbReference type="SUPFAM" id="SSF47060">
    <property type="entry name" value="S15/NS1 RNA-binding domain"/>
    <property type="match status" value="1"/>
</dbReference>
<proteinExistence type="inferred from homology"/>
<dbReference type="GO" id="GO:0006412">
    <property type="term" value="P:translation"/>
    <property type="evidence" value="ECO:0007669"/>
    <property type="project" value="InterPro"/>
</dbReference>
<evidence type="ECO:0008006" key="7">
    <source>
        <dbReference type="Google" id="ProtNLM"/>
    </source>
</evidence>
<evidence type="ECO:0000256" key="1">
    <source>
        <dbReference type="ARBA" id="ARBA00008434"/>
    </source>
</evidence>
<dbReference type="KEGG" id="bnn:FOA43_004249"/>
<accession>A0A875S9Q0</accession>
<dbReference type="CDD" id="cd00353">
    <property type="entry name" value="Ribosomal_S15p_S13e"/>
    <property type="match status" value="1"/>
</dbReference>
<dbReference type="EMBL" id="CP064815">
    <property type="protein sequence ID" value="QPG76855.1"/>
    <property type="molecule type" value="Genomic_DNA"/>
</dbReference>
<dbReference type="InterPro" id="IPR000589">
    <property type="entry name" value="Ribosomal_uS15"/>
</dbReference>
<evidence type="ECO:0000313" key="6">
    <source>
        <dbReference type="Proteomes" id="UP000662931"/>
    </source>
</evidence>
<dbReference type="GO" id="GO:0005840">
    <property type="term" value="C:ribosome"/>
    <property type="evidence" value="ECO:0007669"/>
    <property type="project" value="UniProtKB-KW"/>
</dbReference>
<dbReference type="GeneID" id="62197649"/>
<dbReference type="AlphaFoldDB" id="A0A875S9Q0"/>
<reference evidence="5" key="1">
    <citation type="submission" date="2020-10" db="EMBL/GenBank/DDBJ databases">
        <authorList>
            <person name="Roach M.J.R."/>
        </authorList>
    </citation>
    <scope>NUCLEOTIDE SEQUENCE</scope>
    <source>
        <strain evidence="5">CBS 1945</strain>
    </source>
</reference>
<evidence type="ECO:0000256" key="4">
    <source>
        <dbReference type="SAM" id="MobiDB-lite"/>
    </source>
</evidence>
<feature type="region of interest" description="Disordered" evidence="4">
    <location>
        <begin position="276"/>
        <end position="335"/>
    </location>
</feature>
<comment type="similarity">
    <text evidence="1">Belongs to the universal ribosomal protein uS15 family.</text>
</comment>
<dbReference type="RefSeq" id="XP_038780420.1">
    <property type="nucleotide sequence ID" value="XM_038924492.1"/>
</dbReference>
<gene>
    <name evidence="5" type="ORF">FOA43_004249</name>
</gene>
<dbReference type="InterPro" id="IPR005290">
    <property type="entry name" value="Ribosomal_uS15_bac-type"/>
</dbReference>
<dbReference type="InterPro" id="IPR009068">
    <property type="entry name" value="uS15_NS1_RNA-bd_sf"/>
</dbReference>
<protein>
    <recommendedName>
        <fullName evidence="7">30S ribosomal protein S15</fullName>
    </recommendedName>
</protein>
<dbReference type="OrthoDB" id="441444at2759"/>
<dbReference type="GO" id="GO:0003735">
    <property type="term" value="F:structural constituent of ribosome"/>
    <property type="evidence" value="ECO:0007669"/>
    <property type="project" value="InterPro"/>
</dbReference>
<dbReference type="Proteomes" id="UP000662931">
    <property type="component" value="Chromosome 4"/>
</dbReference>
<keyword evidence="3" id="KW-0687">Ribonucleoprotein</keyword>
<dbReference type="PANTHER" id="PTHR23321">
    <property type="entry name" value="RIBOSOMAL PROTEIN S15, BACTERIAL AND ORGANELLAR"/>
    <property type="match status" value="1"/>
</dbReference>
<name>A0A875S9Q0_EENNA</name>
<keyword evidence="2" id="KW-0689">Ribosomal protein</keyword>
<feature type="compositionally biased region" description="Basic and acidic residues" evidence="4">
    <location>
        <begin position="308"/>
        <end position="335"/>
    </location>
</feature>